<feature type="signal peptide" evidence="1">
    <location>
        <begin position="1"/>
        <end position="20"/>
    </location>
</feature>
<dbReference type="Pfam" id="PF19780">
    <property type="entry name" value="DUF6265"/>
    <property type="match status" value="1"/>
</dbReference>
<dbReference type="InterPro" id="IPR046232">
    <property type="entry name" value="DUF6265"/>
</dbReference>
<gene>
    <name evidence="3" type="ORF">ACFOD9_09510</name>
</gene>
<comment type="caution">
    <text evidence="3">The sequence shown here is derived from an EMBL/GenBank/DDBJ whole genome shotgun (WGS) entry which is preliminary data.</text>
</comment>
<organism evidence="3 4">
    <name type="scientific">Novosphingobium bradum</name>
    <dbReference type="NCBI Taxonomy" id="1737444"/>
    <lineage>
        <taxon>Bacteria</taxon>
        <taxon>Pseudomonadati</taxon>
        <taxon>Pseudomonadota</taxon>
        <taxon>Alphaproteobacteria</taxon>
        <taxon>Sphingomonadales</taxon>
        <taxon>Sphingomonadaceae</taxon>
        <taxon>Novosphingobium</taxon>
    </lineage>
</organism>
<feature type="domain" description="DUF6265" evidence="2">
    <location>
        <begin position="27"/>
        <end position="126"/>
    </location>
</feature>
<evidence type="ECO:0000256" key="1">
    <source>
        <dbReference type="SAM" id="SignalP"/>
    </source>
</evidence>
<evidence type="ECO:0000313" key="4">
    <source>
        <dbReference type="Proteomes" id="UP001595604"/>
    </source>
</evidence>
<accession>A0ABV7IQA9</accession>
<feature type="chain" id="PRO_5046909620" evidence="1">
    <location>
        <begin position="21"/>
        <end position="153"/>
    </location>
</feature>
<keyword evidence="1" id="KW-0732">Signal</keyword>
<keyword evidence="4" id="KW-1185">Reference proteome</keyword>
<reference evidence="4" key="1">
    <citation type="journal article" date="2019" name="Int. J. Syst. Evol. Microbiol.">
        <title>The Global Catalogue of Microorganisms (GCM) 10K type strain sequencing project: providing services to taxonomists for standard genome sequencing and annotation.</title>
        <authorList>
            <consortium name="The Broad Institute Genomics Platform"/>
            <consortium name="The Broad Institute Genome Sequencing Center for Infectious Disease"/>
            <person name="Wu L."/>
            <person name="Ma J."/>
        </authorList>
    </citation>
    <scope>NUCLEOTIDE SEQUENCE [LARGE SCALE GENOMIC DNA]</scope>
    <source>
        <strain evidence="4">KCTC 42984</strain>
    </source>
</reference>
<name>A0ABV7IQA9_9SPHN</name>
<evidence type="ECO:0000259" key="2">
    <source>
        <dbReference type="Pfam" id="PF19780"/>
    </source>
</evidence>
<dbReference type="RefSeq" id="WP_379509843.1">
    <property type="nucleotide sequence ID" value="NZ_JBHRTQ010000007.1"/>
</dbReference>
<proteinExistence type="predicted"/>
<dbReference type="Proteomes" id="UP001595604">
    <property type="component" value="Unassembled WGS sequence"/>
</dbReference>
<protein>
    <submittedName>
        <fullName evidence="3">DUF6265 family protein</fullName>
    </submittedName>
</protein>
<evidence type="ECO:0000313" key="3">
    <source>
        <dbReference type="EMBL" id="MFC3174489.1"/>
    </source>
</evidence>
<sequence length="153" mass="16812">MRLIPFACSLALALAPIRLAAATALPDWLAGTWARQDGAAWADELWTAPRVALMLGLARDGFGPEVNGWTYQRIERAPDGALALVLQDKGGAAARYPLAVASEAAIEFANPARPFPQRIRYWREGQLLMVEMSRIDGSDARRWNYRPVAPPVD</sequence>
<dbReference type="EMBL" id="JBHRTQ010000007">
    <property type="protein sequence ID" value="MFC3174489.1"/>
    <property type="molecule type" value="Genomic_DNA"/>
</dbReference>